<feature type="signal peptide" evidence="1">
    <location>
        <begin position="1"/>
        <end position="25"/>
    </location>
</feature>
<dbReference type="AlphaFoldDB" id="A0A7W7T4I2"/>
<feature type="chain" id="PRO_5031088000" description="Secreted protein" evidence="1">
    <location>
        <begin position="26"/>
        <end position="129"/>
    </location>
</feature>
<evidence type="ECO:0008006" key="4">
    <source>
        <dbReference type="Google" id="ProtNLM"/>
    </source>
</evidence>
<accession>A0A7W7T4I2</accession>
<gene>
    <name evidence="2" type="ORF">F4559_003777</name>
</gene>
<name>A0A7W7T4I2_9PSEU</name>
<dbReference type="EMBL" id="JACHJS010000001">
    <property type="protein sequence ID" value="MBB4966418.1"/>
    <property type="molecule type" value="Genomic_DNA"/>
</dbReference>
<protein>
    <recommendedName>
        <fullName evidence="4">Secreted protein</fullName>
    </recommendedName>
</protein>
<organism evidence="2 3">
    <name type="scientific">Saccharothrix violaceirubra</name>
    <dbReference type="NCBI Taxonomy" id="413306"/>
    <lineage>
        <taxon>Bacteria</taxon>
        <taxon>Bacillati</taxon>
        <taxon>Actinomycetota</taxon>
        <taxon>Actinomycetes</taxon>
        <taxon>Pseudonocardiales</taxon>
        <taxon>Pseudonocardiaceae</taxon>
        <taxon>Saccharothrix</taxon>
    </lineage>
</organism>
<reference evidence="2 3" key="1">
    <citation type="submission" date="2020-08" db="EMBL/GenBank/DDBJ databases">
        <title>Sequencing the genomes of 1000 actinobacteria strains.</title>
        <authorList>
            <person name="Klenk H.-P."/>
        </authorList>
    </citation>
    <scope>NUCLEOTIDE SEQUENCE [LARGE SCALE GENOMIC DNA]</scope>
    <source>
        <strain evidence="2 3">DSM 45084</strain>
    </source>
</reference>
<proteinExistence type="predicted"/>
<evidence type="ECO:0000313" key="2">
    <source>
        <dbReference type="EMBL" id="MBB4966418.1"/>
    </source>
</evidence>
<evidence type="ECO:0000313" key="3">
    <source>
        <dbReference type="Proteomes" id="UP000542674"/>
    </source>
</evidence>
<comment type="caution">
    <text evidence="2">The sequence shown here is derived from an EMBL/GenBank/DDBJ whole genome shotgun (WGS) entry which is preliminary data.</text>
</comment>
<dbReference type="Proteomes" id="UP000542674">
    <property type="component" value="Unassembled WGS sequence"/>
</dbReference>
<keyword evidence="1" id="KW-0732">Signal</keyword>
<evidence type="ECO:0000256" key="1">
    <source>
        <dbReference type="SAM" id="SignalP"/>
    </source>
</evidence>
<dbReference type="RefSeq" id="WP_184670386.1">
    <property type="nucleotide sequence ID" value="NZ_BAABAI010000026.1"/>
</dbReference>
<sequence length="129" mass="14373">MSSTARLAATVIGVAALLTPAVAQAAPDPTKTFEVRYNPGDSDPAHGPNSFVITDHRCGTQHIRYRIGDKGWDESIQPRCDETISVSVAPLGPNEYPLKWRYCFFSFWRKPPIPHLFCGDFHETVVRTT</sequence>
<keyword evidence="3" id="KW-1185">Reference proteome</keyword>